<evidence type="ECO:0000313" key="5">
    <source>
        <dbReference type="Proteomes" id="UP000244727"/>
    </source>
</evidence>
<dbReference type="InterPro" id="IPR000462">
    <property type="entry name" value="CDP-OH_P_trans"/>
</dbReference>
<proteinExistence type="inferred from homology"/>
<dbReference type="GO" id="GO:0008654">
    <property type="term" value="P:phospholipid biosynthetic process"/>
    <property type="evidence" value="ECO:0007669"/>
    <property type="project" value="InterPro"/>
</dbReference>
<dbReference type="PROSITE" id="PS00379">
    <property type="entry name" value="CDP_ALCOHOL_P_TRANSF"/>
    <property type="match status" value="1"/>
</dbReference>
<keyword evidence="3" id="KW-0472">Membrane</keyword>
<dbReference type="Pfam" id="PF01066">
    <property type="entry name" value="CDP-OH_P_transf"/>
    <property type="match status" value="1"/>
</dbReference>
<dbReference type="Proteomes" id="UP000244727">
    <property type="component" value="Chromosome"/>
</dbReference>
<dbReference type="GO" id="GO:0016020">
    <property type="term" value="C:membrane"/>
    <property type="evidence" value="ECO:0007669"/>
    <property type="project" value="InterPro"/>
</dbReference>
<dbReference type="GO" id="GO:0016780">
    <property type="term" value="F:phosphotransferase activity, for other substituted phosphate groups"/>
    <property type="evidence" value="ECO:0007669"/>
    <property type="project" value="InterPro"/>
</dbReference>
<sequence length="231" mass="25307">MPDDWGPIRELRRRLPWIDPTADADRTSVVSTLVGADLLSLVALFFAWVATLLFVGREPNWAIVAMIAAFVFDKLDGSWARYRGTDSDLGRRIDSYVDVFVYLVTAALLFDLELSPHVGASVVVGFAILAIGGLRLVRHTVEGFTEIDQTKYYHGTTVVHTNAVVVANYLLVALTDVWNGWLAALTIVLACPLMISDYRAPKSTGAHRLVAVLGVLVVAVVLAIEFGWLPN</sequence>
<dbReference type="Gene3D" id="1.20.120.1760">
    <property type="match status" value="1"/>
</dbReference>
<evidence type="ECO:0000256" key="1">
    <source>
        <dbReference type="ARBA" id="ARBA00022679"/>
    </source>
</evidence>
<feature type="transmembrane region" description="Helical" evidence="3">
    <location>
        <begin position="93"/>
        <end position="112"/>
    </location>
</feature>
<evidence type="ECO:0000256" key="2">
    <source>
        <dbReference type="RuleBase" id="RU003750"/>
    </source>
</evidence>
<dbReference type="RefSeq" id="WP_108382671.1">
    <property type="nucleotide sequence ID" value="NZ_CP028858.1"/>
</dbReference>
<dbReference type="GeneID" id="36512673"/>
<comment type="similarity">
    <text evidence="2">Belongs to the CDP-alcohol phosphatidyltransferase class-I family.</text>
</comment>
<evidence type="ECO:0000313" key="4">
    <source>
        <dbReference type="EMBL" id="AWB27869.1"/>
    </source>
</evidence>
<keyword evidence="5" id="KW-1185">Reference proteome</keyword>
<keyword evidence="1 2" id="KW-0808">Transferase</keyword>
<name>A0A2R4X238_9EURY</name>
<protein>
    <submittedName>
        <fullName evidence="4">Phosphatidylserine synthase</fullName>
    </submittedName>
</protein>
<dbReference type="InterPro" id="IPR043130">
    <property type="entry name" value="CDP-OH_PTrfase_TM_dom"/>
</dbReference>
<feature type="transmembrane region" description="Helical" evidence="3">
    <location>
        <begin position="33"/>
        <end position="55"/>
    </location>
</feature>
<feature type="transmembrane region" description="Helical" evidence="3">
    <location>
        <begin position="118"/>
        <end position="137"/>
    </location>
</feature>
<dbReference type="AlphaFoldDB" id="A0A2R4X238"/>
<keyword evidence="3" id="KW-1133">Transmembrane helix</keyword>
<dbReference type="KEGG" id="harc:HARCEL1_09160"/>
<dbReference type="InterPro" id="IPR048254">
    <property type="entry name" value="CDP_ALCOHOL_P_TRANSF_CS"/>
</dbReference>
<feature type="transmembrane region" description="Helical" evidence="3">
    <location>
        <begin position="180"/>
        <end position="198"/>
    </location>
</feature>
<keyword evidence="3" id="KW-0812">Transmembrane</keyword>
<accession>A0A2R4X238</accession>
<evidence type="ECO:0000256" key="3">
    <source>
        <dbReference type="SAM" id="Phobius"/>
    </source>
</evidence>
<gene>
    <name evidence="4" type="ORF">HARCEL1_09160</name>
</gene>
<feature type="transmembrane region" description="Helical" evidence="3">
    <location>
        <begin position="157"/>
        <end position="174"/>
    </location>
</feature>
<organism evidence="4 5">
    <name type="scientific">Halococcoides cellulosivorans</name>
    <dbReference type="NCBI Taxonomy" id="1679096"/>
    <lineage>
        <taxon>Archaea</taxon>
        <taxon>Methanobacteriati</taxon>
        <taxon>Methanobacteriota</taxon>
        <taxon>Stenosarchaea group</taxon>
        <taxon>Halobacteria</taxon>
        <taxon>Halobacteriales</taxon>
        <taxon>Haloarculaceae</taxon>
        <taxon>Halococcoides</taxon>
    </lineage>
</organism>
<dbReference type="EMBL" id="CP028858">
    <property type="protein sequence ID" value="AWB27869.1"/>
    <property type="molecule type" value="Genomic_DNA"/>
</dbReference>
<reference evidence="4 5" key="1">
    <citation type="submission" date="2018-04" db="EMBL/GenBank/DDBJ databases">
        <title>Halococcoides cellulosivorans gen. nov., sp. nov., an extremely halophilic cellulose-utilizing haloarchaeon from hypersaline lakes.</title>
        <authorList>
            <person name="Sorokin D.Y."/>
            <person name="Toshchakov S.V."/>
            <person name="Samarov N.I."/>
            <person name="Korzhenkov A."/>
            <person name="Kublanov I.V."/>
        </authorList>
    </citation>
    <scope>NUCLEOTIDE SEQUENCE [LARGE SCALE GENOMIC DNA]</scope>
    <source>
        <strain evidence="4 5">HArcel1</strain>
    </source>
</reference>
<feature type="transmembrane region" description="Helical" evidence="3">
    <location>
        <begin position="210"/>
        <end position="229"/>
    </location>
</feature>